<evidence type="ECO:0000256" key="1">
    <source>
        <dbReference type="SAM" id="Phobius"/>
    </source>
</evidence>
<keyword evidence="1" id="KW-0812">Transmembrane</keyword>
<dbReference type="RefSeq" id="WP_073249434.1">
    <property type="nucleotide sequence ID" value="NZ_FQVG01000042.1"/>
</dbReference>
<dbReference type="EMBL" id="FQVG01000042">
    <property type="protein sequence ID" value="SHF20901.1"/>
    <property type="molecule type" value="Genomic_DNA"/>
</dbReference>
<organism evidence="2 3">
    <name type="scientific">Caloramator proteoclasticus DSM 10124</name>
    <dbReference type="NCBI Taxonomy" id="1121262"/>
    <lineage>
        <taxon>Bacteria</taxon>
        <taxon>Bacillati</taxon>
        <taxon>Bacillota</taxon>
        <taxon>Clostridia</taxon>
        <taxon>Eubacteriales</taxon>
        <taxon>Clostridiaceae</taxon>
        <taxon>Caloramator</taxon>
    </lineage>
</organism>
<dbReference type="Pfam" id="PF07235">
    <property type="entry name" value="DUF1427"/>
    <property type="match status" value="1"/>
</dbReference>
<keyword evidence="1" id="KW-0472">Membrane</keyword>
<sequence length="55" mass="5917">MKEAKLVVLSLLTGMIVGFIFQKLSLPVPAPPTIDAFMGIFGVWLGSVVIDKISK</sequence>
<dbReference type="AlphaFoldDB" id="A0A1M4ZSA6"/>
<dbReference type="NCBIfam" id="TIGR03510">
    <property type="entry name" value="XapX"/>
    <property type="match status" value="1"/>
</dbReference>
<keyword evidence="3" id="KW-1185">Reference proteome</keyword>
<gene>
    <name evidence="2" type="ORF">SAMN02746091_02002</name>
</gene>
<evidence type="ECO:0000313" key="3">
    <source>
        <dbReference type="Proteomes" id="UP000184423"/>
    </source>
</evidence>
<feature type="transmembrane region" description="Helical" evidence="1">
    <location>
        <begin position="34"/>
        <end position="50"/>
    </location>
</feature>
<evidence type="ECO:0000313" key="2">
    <source>
        <dbReference type="EMBL" id="SHF20901.1"/>
    </source>
</evidence>
<reference evidence="3" key="1">
    <citation type="submission" date="2016-11" db="EMBL/GenBank/DDBJ databases">
        <authorList>
            <person name="Varghese N."/>
            <person name="Submissions S."/>
        </authorList>
    </citation>
    <scope>NUCLEOTIDE SEQUENCE [LARGE SCALE GENOMIC DNA]</scope>
    <source>
        <strain evidence="3">DSM 10124</strain>
    </source>
</reference>
<dbReference type="Proteomes" id="UP000184423">
    <property type="component" value="Unassembled WGS sequence"/>
</dbReference>
<accession>A0A1M4ZSA6</accession>
<dbReference type="InterPro" id="IPR020017">
    <property type="entry name" value="XapX_domain"/>
</dbReference>
<protein>
    <submittedName>
        <fullName evidence="2">XapX domain-containing protein</fullName>
    </submittedName>
</protein>
<name>A0A1M4ZSA6_9CLOT</name>
<keyword evidence="1" id="KW-1133">Transmembrane helix</keyword>
<proteinExistence type="predicted"/>
<dbReference type="InterPro" id="IPR009872">
    <property type="entry name" value="DUF1427"/>
</dbReference>